<dbReference type="InterPro" id="IPR036390">
    <property type="entry name" value="WH_DNA-bd_sf"/>
</dbReference>
<gene>
    <name evidence="7" type="ORF">COT02_05435</name>
</gene>
<accession>A0A2M6YSY8</accession>
<dbReference type="InterPro" id="IPR021153">
    <property type="entry name" value="HrcA_C"/>
</dbReference>
<evidence type="ECO:0000313" key="7">
    <source>
        <dbReference type="EMBL" id="PIU36565.1"/>
    </source>
</evidence>
<dbReference type="Gene3D" id="3.30.450.40">
    <property type="match status" value="1"/>
</dbReference>
<evidence type="ECO:0008006" key="9">
    <source>
        <dbReference type="Google" id="ProtNLM"/>
    </source>
</evidence>
<keyword evidence="4" id="KW-0804">Transcription</keyword>
<protein>
    <recommendedName>
        <fullName evidence="9">Heat-inducible transcription repressor HrcA</fullName>
    </recommendedName>
</protein>
<feature type="domain" description="Heat-inducible transcription repressor HrcA C-terminal" evidence="5">
    <location>
        <begin position="92"/>
        <end position="243"/>
    </location>
</feature>
<dbReference type="AlphaFoldDB" id="A0A2M6YSY8"/>
<keyword evidence="2" id="KW-0805">Transcription regulation</keyword>
<proteinExistence type="predicted"/>
<evidence type="ECO:0000256" key="1">
    <source>
        <dbReference type="ARBA" id="ARBA00022491"/>
    </source>
</evidence>
<dbReference type="InterPro" id="IPR029016">
    <property type="entry name" value="GAF-like_dom_sf"/>
</dbReference>
<dbReference type="GO" id="GO:0045892">
    <property type="term" value="P:negative regulation of DNA-templated transcription"/>
    <property type="evidence" value="ECO:0007669"/>
    <property type="project" value="TreeGrafter"/>
</dbReference>
<dbReference type="PANTHER" id="PTHR34824:SF1">
    <property type="entry name" value="HEAT-INDUCIBLE TRANSCRIPTION REPRESSOR HRCA"/>
    <property type="match status" value="1"/>
</dbReference>
<evidence type="ECO:0000259" key="5">
    <source>
        <dbReference type="Pfam" id="PF01628"/>
    </source>
</evidence>
<dbReference type="Pfam" id="PF01726">
    <property type="entry name" value="LexA_DNA_bind"/>
    <property type="match status" value="1"/>
</dbReference>
<comment type="caution">
    <text evidence="7">The sequence shown here is derived from an EMBL/GenBank/DDBJ whole genome shotgun (WGS) entry which is preliminary data.</text>
</comment>
<sequence>MLYKKLEILIELRRDDVEDLTQRQIDILKVIIHEYTETGMAVGSEILEKKYKLGVSPATIRNEMVELAKKGYLKKNHFSSGRVPSAKGFRFYIKHLMKQKEMSTTDEVSYKNSVWDERKEAHRLLSQATKVLSQKTGLLSLVTTNLGDVYYSGMANLLNEPEFLDLNLSRSLFGRLDEVTFWEKILNDMFSLEDEIYYMLGEEDFHDSAFDCCASVFGEFEGPKIKGIIGVIGPKRMSYDDVIPQVRYFSGLLSEMVKEQAL</sequence>
<evidence type="ECO:0000256" key="3">
    <source>
        <dbReference type="ARBA" id="ARBA00023016"/>
    </source>
</evidence>
<dbReference type="PANTHER" id="PTHR34824">
    <property type="entry name" value="HEAT-INDUCIBLE TRANSCRIPTION REPRESSOR HRCA"/>
    <property type="match status" value="1"/>
</dbReference>
<dbReference type="GO" id="GO:0006508">
    <property type="term" value="P:proteolysis"/>
    <property type="evidence" value="ECO:0007669"/>
    <property type="project" value="InterPro"/>
</dbReference>
<dbReference type="InterPro" id="IPR002571">
    <property type="entry name" value="HrcA"/>
</dbReference>
<dbReference type="Pfam" id="PF01628">
    <property type="entry name" value="HrcA"/>
    <property type="match status" value="1"/>
</dbReference>
<keyword evidence="1" id="KW-0678">Repressor</keyword>
<reference evidence="8" key="1">
    <citation type="submission" date="2017-09" db="EMBL/GenBank/DDBJ databases">
        <title>Depth-based differentiation of microbial function through sediment-hosted aquifers and enrichment of novel symbionts in the deep terrestrial subsurface.</title>
        <authorList>
            <person name="Probst A.J."/>
            <person name="Ladd B."/>
            <person name="Jarett J.K."/>
            <person name="Geller-Mcgrath D.E."/>
            <person name="Sieber C.M.K."/>
            <person name="Emerson J.B."/>
            <person name="Anantharaman K."/>
            <person name="Thomas B.C."/>
            <person name="Malmstrom R."/>
            <person name="Stieglmeier M."/>
            <person name="Klingl A."/>
            <person name="Woyke T."/>
            <person name="Ryan C.M."/>
            <person name="Banfield J.F."/>
        </authorList>
    </citation>
    <scope>NUCLEOTIDE SEQUENCE [LARGE SCALE GENOMIC DNA]</scope>
</reference>
<dbReference type="GO" id="GO:0004252">
    <property type="term" value="F:serine-type endopeptidase activity"/>
    <property type="evidence" value="ECO:0007669"/>
    <property type="project" value="InterPro"/>
</dbReference>
<name>A0A2M6YSY8_9BACT</name>
<feature type="domain" description="LexA repressor DNA-binding" evidence="6">
    <location>
        <begin position="18"/>
        <end position="75"/>
    </location>
</feature>
<keyword evidence="3" id="KW-0346">Stress response</keyword>
<evidence type="ECO:0000313" key="8">
    <source>
        <dbReference type="Proteomes" id="UP000230184"/>
    </source>
</evidence>
<dbReference type="EMBL" id="PEWY01000151">
    <property type="protein sequence ID" value="PIU36565.1"/>
    <property type="molecule type" value="Genomic_DNA"/>
</dbReference>
<dbReference type="InterPro" id="IPR036388">
    <property type="entry name" value="WH-like_DNA-bd_sf"/>
</dbReference>
<dbReference type="SUPFAM" id="SSF55781">
    <property type="entry name" value="GAF domain-like"/>
    <property type="match status" value="1"/>
</dbReference>
<dbReference type="Gene3D" id="1.10.10.10">
    <property type="entry name" value="Winged helix-like DNA-binding domain superfamily/Winged helix DNA-binding domain"/>
    <property type="match status" value="1"/>
</dbReference>
<dbReference type="Proteomes" id="UP000230184">
    <property type="component" value="Unassembled WGS sequence"/>
</dbReference>
<dbReference type="InterPro" id="IPR006199">
    <property type="entry name" value="LexA_DNA-bd_dom"/>
</dbReference>
<evidence type="ECO:0000256" key="4">
    <source>
        <dbReference type="ARBA" id="ARBA00023163"/>
    </source>
</evidence>
<dbReference type="GO" id="GO:0003677">
    <property type="term" value="F:DNA binding"/>
    <property type="evidence" value="ECO:0007669"/>
    <property type="project" value="InterPro"/>
</dbReference>
<evidence type="ECO:0000256" key="2">
    <source>
        <dbReference type="ARBA" id="ARBA00023015"/>
    </source>
</evidence>
<organism evidence="7 8">
    <name type="scientific">Candidatus Roizmanbacteria bacterium CG07_land_8_20_14_0_80_34_15</name>
    <dbReference type="NCBI Taxonomy" id="1974849"/>
    <lineage>
        <taxon>Bacteria</taxon>
        <taxon>Candidatus Roizmaniibacteriota</taxon>
    </lineage>
</organism>
<evidence type="ECO:0000259" key="6">
    <source>
        <dbReference type="Pfam" id="PF01726"/>
    </source>
</evidence>
<dbReference type="SUPFAM" id="SSF46785">
    <property type="entry name" value="Winged helix' DNA-binding domain"/>
    <property type="match status" value="1"/>
</dbReference>